<feature type="compositionally biased region" description="Basic and acidic residues" evidence="3">
    <location>
        <begin position="124"/>
        <end position="140"/>
    </location>
</feature>
<dbReference type="PROSITE" id="PS50102">
    <property type="entry name" value="RRM"/>
    <property type="match status" value="1"/>
</dbReference>
<feature type="region of interest" description="Disordered" evidence="3">
    <location>
        <begin position="261"/>
        <end position="283"/>
    </location>
</feature>
<evidence type="ECO:0000259" key="5">
    <source>
        <dbReference type="PROSITE" id="PS50158"/>
    </source>
</evidence>
<dbReference type="GO" id="GO:0008270">
    <property type="term" value="F:zinc ion binding"/>
    <property type="evidence" value="ECO:0007669"/>
    <property type="project" value="UniProtKB-KW"/>
</dbReference>
<dbReference type="AlphaFoldDB" id="A0AAN9GDJ5"/>
<protein>
    <submittedName>
        <fullName evidence="6">Uncharacterized protein</fullName>
    </submittedName>
</protein>
<dbReference type="Pfam" id="PF00098">
    <property type="entry name" value="zf-CCHC"/>
    <property type="match status" value="1"/>
</dbReference>
<reference evidence="6 7" key="1">
    <citation type="submission" date="2024-02" db="EMBL/GenBank/DDBJ databases">
        <title>Chromosome-scale genome assembly of the rough periwinkle Littorina saxatilis.</title>
        <authorList>
            <person name="De Jode A."/>
            <person name="Faria R."/>
            <person name="Formenti G."/>
            <person name="Sims Y."/>
            <person name="Smith T.P."/>
            <person name="Tracey A."/>
            <person name="Wood J.M.D."/>
            <person name="Zagrodzka Z.B."/>
            <person name="Johannesson K."/>
            <person name="Butlin R.K."/>
            <person name="Leder E.H."/>
        </authorList>
    </citation>
    <scope>NUCLEOTIDE SEQUENCE [LARGE SCALE GENOMIC DNA]</scope>
    <source>
        <strain evidence="6">Snail1</strain>
        <tissue evidence="6">Muscle</tissue>
    </source>
</reference>
<feature type="compositionally biased region" description="Low complexity" evidence="3">
    <location>
        <begin position="307"/>
        <end position="327"/>
    </location>
</feature>
<evidence type="ECO:0000256" key="3">
    <source>
        <dbReference type="SAM" id="MobiDB-lite"/>
    </source>
</evidence>
<dbReference type="Gene3D" id="4.10.60.10">
    <property type="entry name" value="Zinc finger, CCHC-type"/>
    <property type="match status" value="1"/>
</dbReference>
<proteinExistence type="predicted"/>
<feature type="domain" description="CCHC-type" evidence="5">
    <location>
        <begin position="92"/>
        <end position="107"/>
    </location>
</feature>
<organism evidence="6 7">
    <name type="scientific">Littorina saxatilis</name>
    <dbReference type="NCBI Taxonomy" id="31220"/>
    <lineage>
        <taxon>Eukaryota</taxon>
        <taxon>Metazoa</taxon>
        <taxon>Spiralia</taxon>
        <taxon>Lophotrochozoa</taxon>
        <taxon>Mollusca</taxon>
        <taxon>Gastropoda</taxon>
        <taxon>Caenogastropoda</taxon>
        <taxon>Littorinimorpha</taxon>
        <taxon>Littorinoidea</taxon>
        <taxon>Littorinidae</taxon>
        <taxon>Littorina</taxon>
    </lineage>
</organism>
<feature type="compositionally biased region" description="Low complexity" evidence="3">
    <location>
        <begin position="193"/>
        <end position="207"/>
    </location>
</feature>
<dbReference type="EMBL" id="JBAMIC010000008">
    <property type="protein sequence ID" value="KAK7104296.1"/>
    <property type="molecule type" value="Genomic_DNA"/>
</dbReference>
<keyword evidence="1" id="KW-0862">Zinc</keyword>
<feature type="domain" description="RRM" evidence="4">
    <location>
        <begin position="8"/>
        <end position="78"/>
    </location>
</feature>
<dbReference type="GO" id="GO:0003723">
    <property type="term" value="F:RNA binding"/>
    <property type="evidence" value="ECO:0007669"/>
    <property type="project" value="UniProtKB-UniRule"/>
</dbReference>
<dbReference type="Proteomes" id="UP001374579">
    <property type="component" value="Unassembled WGS sequence"/>
</dbReference>
<gene>
    <name evidence="6" type="ORF">V1264_019038</name>
</gene>
<dbReference type="InterPro" id="IPR035979">
    <property type="entry name" value="RBD_domain_sf"/>
</dbReference>
<dbReference type="PANTHER" id="PTHR48038:SF1">
    <property type="entry name" value="RIBONUCLEOPROTEIN RB97D"/>
    <property type="match status" value="1"/>
</dbReference>
<evidence type="ECO:0000313" key="7">
    <source>
        <dbReference type="Proteomes" id="UP001374579"/>
    </source>
</evidence>
<dbReference type="PROSITE" id="PS50158">
    <property type="entry name" value="ZF_CCHC"/>
    <property type="match status" value="1"/>
</dbReference>
<feature type="region of interest" description="Disordered" evidence="3">
    <location>
        <begin position="103"/>
        <end position="176"/>
    </location>
</feature>
<dbReference type="Gene3D" id="3.30.70.330">
    <property type="match status" value="1"/>
</dbReference>
<feature type="compositionally biased region" description="Basic and acidic residues" evidence="3">
    <location>
        <begin position="160"/>
        <end position="169"/>
    </location>
</feature>
<dbReference type="InterPro" id="IPR001878">
    <property type="entry name" value="Znf_CCHC"/>
</dbReference>
<sequence>MASKSVSTKIYIGNLPDLCRKEELQKKFEKYGNIVEFDIVSNFGFAHYADADEARAAADALNGTDYNGSPLKVELSHSRVRQKPGMGEKEGCFRCGQEGHWSKDCPRGPRRPRQPPGGGGGYRDPYDSDPFMRDPYHDPYADPYYRSRYLPPPPSYGRYDPYDPYDRRPLPLPRDPYLRERMADPYARDYYARRSPPLSAPGAAAARDPYDKDSYAARGADPYAARGADPYAARGADPYAARAADPYAARAADPYAARAADPYGARTADPYGKDPYAATGRDPYDEYFERKRAHVASVRSAPYSKPANANAPGMGSSGSAMGMAQSSRVPGPY</sequence>
<evidence type="ECO:0000313" key="6">
    <source>
        <dbReference type="EMBL" id="KAK7104296.1"/>
    </source>
</evidence>
<dbReference type="Pfam" id="PF00076">
    <property type="entry name" value="RRM_1"/>
    <property type="match status" value="1"/>
</dbReference>
<dbReference type="InterPro" id="IPR000504">
    <property type="entry name" value="RRM_dom"/>
</dbReference>
<accession>A0AAN9GDJ5</accession>
<keyword evidence="7" id="KW-1185">Reference proteome</keyword>
<evidence type="ECO:0000256" key="2">
    <source>
        <dbReference type="PROSITE-ProRule" id="PRU00176"/>
    </source>
</evidence>
<dbReference type="SMART" id="SM00360">
    <property type="entry name" value="RRM"/>
    <property type="match status" value="1"/>
</dbReference>
<keyword evidence="1" id="KW-0863">Zinc-finger</keyword>
<evidence type="ECO:0000256" key="1">
    <source>
        <dbReference type="PROSITE-ProRule" id="PRU00047"/>
    </source>
</evidence>
<name>A0AAN9GDJ5_9CAEN</name>
<dbReference type="PANTHER" id="PTHR48038">
    <property type="entry name" value="RIBONUCLEOPROTEIN RB97D"/>
    <property type="match status" value="1"/>
</dbReference>
<keyword evidence="1" id="KW-0479">Metal-binding</keyword>
<dbReference type="SMART" id="SM00343">
    <property type="entry name" value="ZnF_C2HC"/>
    <property type="match status" value="1"/>
</dbReference>
<feature type="region of interest" description="Disordered" evidence="3">
    <location>
        <begin position="189"/>
        <end position="217"/>
    </location>
</feature>
<dbReference type="SUPFAM" id="SSF54928">
    <property type="entry name" value="RNA-binding domain, RBD"/>
    <property type="match status" value="1"/>
</dbReference>
<comment type="caution">
    <text evidence="6">The sequence shown here is derived from an EMBL/GenBank/DDBJ whole genome shotgun (WGS) entry which is preliminary data.</text>
</comment>
<feature type="region of interest" description="Disordered" evidence="3">
    <location>
        <begin position="295"/>
        <end position="333"/>
    </location>
</feature>
<dbReference type="InterPro" id="IPR012677">
    <property type="entry name" value="Nucleotide-bd_a/b_plait_sf"/>
</dbReference>
<keyword evidence="2" id="KW-0694">RNA-binding</keyword>
<evidence type="ECO:0000259" key="4">
    <source>
        <dbReference type="PROSITE" id="PS50102"/>
    </source>
</evidence>